<evidence type="ECO:0000256" key="5">
    <source>
        <dbReference type="ARBA" id="ARBA00023054"/>
    </source>
</evidence>
<dbReference type="Ensembl" id="ENSEBUT00000026742.1">
    <property type="protein sequence ID" value="ENSEBUP00000026166.1"/>
    <property type="gene ID" value="ENSEBUG00000016122.1"/>
</dbReference>
<dbReference type="GO" id="GO:0019894">
    <property type="term" value="F:kinesin binding"/>
    <property type="evidence" value="ECO:0007669"/>
    <property type="project" value="TreeGrafter"/>
</dbReference>
<dbReference type="PANTHER" id="PTHR13886:SF4">
    <property type="entry name" value="JNK-INTERACTING PROTEIN 3"/>
    <property type="match status" value="1"/>
</dbReference>
<keyword evidence="11" id="KW-1185">Reference proteome</keyword>
<feature type="compositionally biased region" description="Polar residues" evidence="7">
    <location>
        <begin position="933"/>
        <end position="945"/>
    </location>
</feature>
<dbReference type="Pfam" id="PF19056">
    <property type="entry name" value="WD40_2"/>
    <property type="match status" value="1"/>
</dbReference>
<feature type="region of interest" description="Disordered" evidence="7">
    <location>
        <begin position="177"/>
        <end position="226"/>
    </location>
</feature>
<evidence type="ECO:0000259" key="8">
    <source>
        <dbReference type="PROSITE" id="PS51776"/>
    </source>
</evidence>
<evidence type="ECO:0000256" key="2">
    <source>
        <dbReference type="ARBA" id="ARBA00009866"/>
    </source>
</evidence>
<sequence>MEVDDGMVYQDDSGVAVMSERVSGLANSIYGEFERMIQRYDEEVVRDLMPLVVNVLENLDAMFTENQEHEIELELLKEDNEQLLTQYEREKALRRQAEEKYMECEDGMEQEKKDLQMKIEGLELQTRQLELKMKNSVDQIMRLEEREADMKREYNLLHQRHTEMIQSYMEYMERSKMQQHNGTGPMESTPTSRKREDIGQASQDGRSDGREARKERPTSLGLFPFGADVGKTGSGGCITDGNVEAETPGSETWSQSVVPNPVVNGHAGNCIKDELSQSSQSSFLTTPSMGDVKSLTPSSSFPSDILSPVTGGAQRLENGVAISVENGEDHDTMLDMANGACNVSSGMDSSDEWSEIQDIIDATPELDLSTENKMENYDNNSTPTQGIVNKAFGINTDSLYKELSTAGSEAIGDVDEGADLLGEFSGMGREVENLILENTQLLETKNALNVVKNDLIARLDEMSSEQEVLRGEFEQTRQMKTRLETRLHELEEELRRVKSDTGHCNKELKEEPEDGDVPMAQRKRFTRVEMARVLMERNQYKERLMELQEAVRWTEMIRASREHPSLVEKKNKSSIWQFFSRLFSSSSAPQPKKPHHTVSIKYSAPTGSEVTAETIGTRRSATLSQLPSDRARTLDFMHETKDTSEDDGAVQNKESEGAALVRREQLREQHRQARVQAQQQDGRLQAFGWSLPPKQKQSPTHEEPKWVNVAIPVYSRPLVEKDPAMKLWCAAGVNLAGSKGAVQYRRDSLSGSVSKGSGSDSTEVSASESMESKFDDDQGRSLVWICTSTQSTSKVLIIDANRPAHIIDQFVVCNSHILCISSVPAAQDSDFPIGEVMPLPGSPGVCEGSVGGSPDDGVLGGITLVGCASVQCKSLQTESPSFGESPSADSDAATALVTEEATEATEGADGEPEVAPVAGGLTRTGPCTEHVFTEQQGTPDGSTEGSPGEPKHPGTSPGGSLGHSASELEVSSAEPTMWLGAQNGCLYVHLAASGWKHCLHSIKLKDAVLSIVHVRGRVLVALADGTLAIFHRATDGPWDLSNYHLLDLGRPHHSIRCMAVVRDRVWCGYRNKIHVVQPETMRVEKSFDAHPRKESQVRQLAWLGDGVWVSIRLDSTLRLYHARTFQHLQDIDIEPYVSKMLGAGKLGFSFVRITSLLIASSRLWVGTGNGVVISIPLSETRNKLSSQGPATEDAPGAPAAPEFVPYCSMLQAQICFHGHRDAVKFFVAVPGSAHACLMARSASQPFSNNSSKSPSKEVLPLPPPNLKSMLIMSGGEGYIDFRIGDGEDDETDDSFGTGRGRKASTGKTERSHLIVWQVVCSDD</sequence>
<comment type="similarity">
    <text evidence="2">Belongs to the JIP scaffold family.</text>
</comment>
<dbReference type="FunFam" id="1.20.5.1000:FF:000001">
    <property type="entry name" value="C-Jun-amino-terminal kinase-interacting protein 3 isoform X2"/>
    <property type="match status" value="1"/>
</dbReference>
<reference evidence="10" key="1">
    <citation type="submission" date="2025-08" db="UniProtKB">
        <authorList>
            <consortium name="Ensembl"/>
        </authorList>
    </citation>
    <scope>IDENTIFICATION</scope>
</reference>
<dbReference type="InterPro" id="IPR036322">
    <property type="entry name" value="WD40_repeat_dom_sf"/>
</dbReference>
<feature type="region of interest" description="Disordered" evidence="7">
    <location>
        <begin position="281"/>
        <end position="300"/>
    </location>
</feature>
<dbReference type="PROSITE" id="PS51777">
    <property type="entry name" value="RH2"/>
    <property type="match status" value="1"/>
</dbReference>
<dbReference type="Gene3D" id="2.130.10.10">
    <property type="entry name" value="YVTN repeat-like/Quinoprotein amine dehydrogenase"/>
    <property type="match status" value="1"/>
</dbReference>
<dbReference type="Pfam" id="PF16471">
    <property type="entry name" value="JIP_LZII"/>
    <property type="match status" value="1"/>
</dbReference>
<evidence type="ECO:0000256" key="4">
    <source>
        <dbReference type="ARBA" id="ARBA00022553"/>
    </source>
</evidence>
<dbReference type="Proteomes" id="UP000694388">
    <property type="component" value="Unplaced"/>
</dbReference>
<dbReference type="SUPFAM" id="SSF50978">
    <property type="entry name" value="WD40 repeat-like"/>
    <property type="match status" value="1"/>
</dbReference>
<dbReference type="Pfam" id="PF09744">
    <property type="entry name" value="RH1"/>
    <property type="match status" value="1"/>
</dbReference>
<feature type="domain" description="RH2" evidence="9">
    <location>
        <begin position="522"/>
        <end position="594"/>
    </location>
</feature>
<feature type="coiled-coil region" evidence="6">
    <location>
        <begin position="473"/>
        <end position="500"/>
    </location>
</feature>
<dbReference type="Gene3D" id="1.20.58.1770">
    <property type="match status" value="1"/>
</dbReference>
<evidence type="ECO:0000256" key="6">
    <source>
        <dbReference type="SAM" id="Coils"/>
    </source>
</evidence>
<keyword evidence="5 6" id="KW-0175">Coiled coil</keyword>
<feature type="compositionally biased region" description="Basic and acidic residues" evidence="7">
    <location>
        <begin position="205"/>
        <end position="217"/>
    </location>
</feature>
<feature type="region of interest" description="Disordered" evidence="7">
    <location>
        <begin position="748"/>
        <end position="773"/>
    </location>
</feature>
<dbReference type="InterPro" id="IPR039911">
    <property type="entry name" value="JIP3/JIP4"/>
</dbReference>
<dbReference type="GO" id="GO:0008432">
    <property type="term" value="F:JUN kinase binding"/>
    <property type="evidence" value="ECO:0007669"/>
    <property type="project" value="TreeGrafter"/>
</dbReference>
<dbReference type="GeneTree" id="ENSGT00940000153496"/>
<keyword evidence="4" id="KW-0597">Phosphoprotein</keyword>
<dbReference type="PROSITE" id="PS51776">
    <property type="entry name" value="RH1"/>
    <property type="match status" value="1"/>
</dbReference>
<feature type="region of interest" description="Disordered" evidence="7">
    <location>
        <begin position="1282"/>
        <end position="1309"/>
    </location>
</feature>
<feature type="coiled-coil region" evidence="6">
    <location>
        <begin position="59"/>
        <end position="160"/>
    </location>
</feature>
<feature type="compositionally biased region" description="Low complexity" evidence="7">
    <location>
        <begin position="749"/>
        <end position="761"/>
    </location>
</feature>
<proteinExistence type="inferred from homology"/>
<evidence type="ECO:0000313" key="11">
    <source>
        <dbReference type="Proteomes" id="UP000694388"/>
    </source>
</evidence>
<comment type="subcellular location">
    <subcellularLocation>
        <location evidence="1">Cytoplasm</location>
        <location evidence="1">Perinuclear region</location>
    </subcellularLocation>
</comment>
<evidence type="ECO:0000313" key="10">
    <source>
        <dbReference type="Ensembl" id="ENSEBUP00000026166.1"/>
    </source>
</evidence>
<keyword evidence="3" id="KW-0963">Cytoplasm</keyword>
<feature type="domain" description="RH1" evidence="8">
    <location>
        <begin position="5"/>
        <end position="93"/>
    </location>
</feature>
<evidence type="ECO:0000256" key="7">
    <source>
        <dbReference type="SAM" id="MobiDB-lite"/>
    </source>
</evidence>
<organism evidence="10 11">
    <name type="scientific">Eptatretus burgeri</name>
    <name type="common">Inshore hagfish</name>
    <dbReference type="NCBI Taxonomy" id="7764"/>
    <lineage>
        <taxon>Eukaryota</taxon>
        <taxon>Metazoa</taxon>
        <taxon>Chordata</taxon>
        <taxon>Craniata</taxon>
        <taxon>Vertebrata</taxon>
        <taxon>Cyclostomata</taxon>
        <taxon>Myxini</taxon>
        <taxon>Myxiniformes</taxon>
        <taxon>Myxinidae</taxon>
        <taxon>Eptatretinae</taxon>
        <taxon>Eptatretus</taxon>
    </lineage>
</organism>
<feature type="compositionally biased region" description="Acidic residues" evidence="7">
    <location>
        <begin position="900"/>
        <end position="912"/>
    </location>
</feature>
<evidence type="ECO:0000256" key="1">
    <source>
        <dbReference type="ARBA" id="ARBA00004556"/>
    </source>
</evidence>
<name>A0A8C4X1N4_EPTBU</name>
<evidence type="ECO:0000259" key="9">
    <source>
        <dbReference type="PROSITE" id="PS51777"/>
    </source>
</evidence>
<reference evidence="10" key="2">
    <citation type="submission" date="2025-09" db="UniProtKB">
        <authorList>
            <consortium name="Ensembl"/>
        </authorList>
    </citation>
    <scope>IDENTIFICATION</scope>
</reference>
<evidence type="ECO:0000256" key="3">
    <source>
        <dbReference type="ARBA" id="ARBA00022490"/>
    </source>
</evidence>
<dbReference type="GO" id="GO:0005078">
    <property type="term" value="F:MAP-kinase scaffold activity"/>
    <property type="evidence" value="ECO:0007669"/>
    <property type="project" value="InterPro"/>
</dbReference>
<dbReference type="FunFam" id="1.20.58.1770:FF:000001">
    <property type="entry name" value="C-Jun-amino-terminal kinase-interacting protein 3 isoform X1"/>
    <property type="match status" value="1"/>
</dbReference>
<feature type="compositionally biased region" description="Polar residues" evidence="7">
    <location>
        <begin position="178"/>
        <end position="191"/>
    </location>
</feature>
<dbReference type="InterPro" id="IPR032486">
    <property type="entry name" value="JIP_LZII"/>
</dbReference>
<dbReference type="InterPro" id="IPR034743">
    <property type="entry name" value="RH1"/>
</dbReference>
<accession>A0A8C4X1N4</accession>
<feature type="region of interest" description="Disordered" evidence="7">
    <location>
        <begin position="900"/>
        <end position="967"/>
    </location>
</feature>
<dbReference type="GO" id="GO:0048471">
    <property type="term" value="C:perinuclear region of cytoplasm"/>
    <property type="evidence" value="ECO:0007669"/>
    <property type="project" value="UniProtKB-SubCell"/>
</dbReference>
<dbReference type="InterPro" id="IPR015943">
    <property type="entry name" value="WD40/YVTN_repeat-like_dom_sf"/>
</dbReference>
<dbReference type="GO" id="GO:0030159">
    <property type="term" value="F:signaling receptor complex adaptor activity"/>
    <property type="evidence" value="ECO:0007669"/>
    <property type="project" value="TreeGrafter"/>
</dbReference>
<dbReference type="Gene3D" id="1.20.5.1000">
    <property type="entry name" value="arf6 gtpase in complex with a specific effector, jip4"/>
    <property type="match status" value="1"/>
</dbReference>
<dbReference type="GO" id="GO:0016192">
    <property type="term" value="P:vesicle-mediated transport"/>
    <property type="evidence" value="ECO:0007669"/>
    <property type="project" value="TreeGrafter"/>
</dbReference>
<dbReference type="PANTHER" id="PTHR13886">
    <property type="entry name" value="JNK/SAPK-ASSOCIATED PROTEIN"/>
    <property type="match status" value="1"/>
</dbReference>
<protein>
    <submittedName>
        <fullName evidence="10">Mitogen-activated protein kinase 8 interacting protein 3</fullName>
    </submittedName>
</protein>
<dbReference type="InterPro" id="IPR034744">
    <property type="entry name" value="RH2"/>
</dbReference>